<proteinExistence type="inferred from homology"/>
<comment type="subunit">
    <text evidence="2">Heterodimer of SbcC and SbcD.</text>
</comment>
<keyword evidence="4" id="KW-0175">Coiled coil</keyword>
<protein>
    <recommendedName>
        <fullName evidence="3">Nuclease SbcCD subunit C</fullName>
    </recommendedName>
</protein>
<dbReference type="PANTHER" id="PTHR32114">
    <property type="entry name" value="ABC TRANSPORTER ABCH.3"/>
    <property type="match status" value="1"/>
</dbReference>
<dbReference type="Proteomes" id="UP001500220">
    <property type="component" value="Unassembled WGS sequence"/>
</dbReference>
<feature type="coiled-coil region" evidence="4">
    <location>
        <begin position="258"/>
        <end position="292"/>
    </location>
</feature>
<feature type="coiled-coil region" evidence="4">
    <location>
        <begin position="345"/>
        <end position="393"/>
    </location>
</feature>
<dbReference type="AlphaFoldDB" id="A0A917N9C2"/>
<evidence type="ECO:0000313" key="9">
    <source>
        <dbReference type="Proteomes" id="UP001500220"/>
    </source>
</evidence>
<reference evidence="7" key="3">
    <citation type="submission" date="2020-09" db="EMBL/GenBank/DDBJ databases">
        <authorList>
            <person name="Sun Q."/>
            <person name="Zhou Y."/>
        </authorList>
    </citation>
    <scope>NUCLEOTIDE SEQUENCE</scope>
    <source>
        <strain evidence="7">CGMCC 4.7206</strain>
    </source>
</reference>
<evidence type="ECO:0000256" key="2">
    <source>
        <dbReference type="ARBA" id="ARBA00011322"/>
    </source>
</evidence>
<reference evidence="6 9" key="2">
    <citation type="journal article" date="2019" name="Int. J. Syst. Evol. Microbiol.">
        <title>The Global Catalogue of Microorganisms (GCM) 10K type strain sequencing project: providing services to taxonomists for standard genome sequencing and annotation.</title>
        <authorList>
            <consortium name="The Broad Institute Genomics Platform"/>
            <consortium name="The Broad Institute Genome Sequencing Center for Infectious Disease"/>
            <person name="Wu L."/>
            <person name="Ma J."/>
        </authorList>
    </citation>
    <scope>NUCLEOTIDE SEQUENCE [LARGE SCALE GENOMIC DNA]</scope>
    <source>
        <strain evidence="6 9">JCM 10664</strain>
    </source>
</reference>
<dbReference type="EMBL" id="BAAAHC010000015">
    <property type="protein sequence ID" value="GAA0532378.1"/>
    <property type="molecule type" value="Genomic_DNA"/>
</dbReference>
<dbReference type="RefSeq" id="WP_188986739.1">
    <property type="nucleotide sequence ID" value="NZ_BAAAHC010000015.1"/>
</dbReference>
<gene>
    <name evidence="6" type="ORF">GCM10009545_38570</name>
    <name evidence="7" type="ORF">GCM10011581_16950</name>
</gene>
<dbReference type="InterPro" id="IPR027417">
    <property type="entry name" value="P-loop_NTPase"/>
</dbReference>
<dbReference type="SUPFAM" id="SSF52540">
    <property type="entry name" value="P-loop containing nucleoside triphosphate hydrolases"/>
    <property type="match status" value="2"/>
</dbReference>
<name>A0A917N9C2_9PSEU</name>
<evidence type="ECO:0000256" key="5">
    <source>
        <dbReference type="SAM" id="MobiDB-lite"/>
    </source>
</evidence>
<organism evidence="7 8">
    <name type="scientific">Saccharopolyspora thermophila</name>
    <dbReference type="NCBI Taxonomy" id="89367"/>
    <lineage>
        <taxon>Bacteria</taxon>
        <taxon>Bacillati</taxon>
        <taxon>Actinomycetota</taxon>
        <taxon>Actinomycetes</taxon>
        <taxon>Pseudonocardiales</taxon>
        <taxon>Pseudonocardiaceae</taxon>
        <taxon>Saccharopolyspora</taxon>
    </lineage>
</organism>
<reference evidence="6" key="4">
    <citation type="submission" date="2023-12" db="EMBL/GenBank/DDBJ databases">
        <authorList>
            <person name="Sun Q."/>
            <person name="Inoue M."/>
        </authorList>
    </citation>
    <scope>NUCLEOTIDE SEQUENCE</scope>
    <source>
        <strain evidence="6">JCM 10664</strain>
    </source>
</reference>
<dbReference type="PANTHER" id="PTHR32114:SF2">
    <property type="entry name" value="ABC TRANSPORTER ABCH.3"/>
    <property type="match status" value="1"/>
</dbReference>
<comment type="caution">
    <text evidence="7">The sequence shown here is derived from an EMBL/GenBank/DDBJ whole genome shotgun (WGS) entry which is preliminary data.</text>
</comment>
<evidence type="ECO:0000313" key="8">
    <source>
        <dbReference type="Proteomes" id="UP000597989"/>
    </source>
</evidence>
<dbReference type="Gene3D" id="3.40.50.300">
    <property type="entry name" value="P-loop containing nucleotide triphosphate hydrolases"/>
    <property type="match status" value="1"/>
</dbReference>
<evidence type="ECO:0000256" key="3">
    <source>
        <dbReference type="ARBA" id="ARBA00013368"/>
    </source>
</evidence>
<dbReference type="EMBL" id="BMMT01000004">
    <property type="protein sequence ID" value="GGI80269.1"/>
    <property type="molecule type" value="Genomic_DNA"/>
</dbReference>
<feature type="region of interest" description="Disordered" evidence="5">
    <location>
        <begin position="609"/>
        <end position="633"/>
    </location>
</feature>
<evidence type="ECO:0000256" key="1">
    <source>
        <dbReference type="ARBA" id="ARBA00006930"/>
    </source>
</evidence>
<accession>A0A917N9C2</accession>
<evidence type="ECO:0000313" key="6">
    <source>
        <dbReference type="EMBL" id="GAA0532378.1"/>
    </source>
</evidence>
<evidence type="ECO:0000313" key="7">
    <source>
        <dbReference type="EMBL" id="GGI80269.1"/>
    </source>
</evidence>
<evidence type="ECO:0000256" key="4">
    <source>
        <dbReference type="SAM" id="Coils"/>
    </source>
</evidence>
<feature type="compositionally biased region" description="Basic and acidic residues" evidence="5">
    <location>
        <begin position="623"/>
        <end position="633"/>
    </location>
</feature>
<reference evidence="7 8" key="1">
    <citation type="journal article" date="2014" name="Int. J. Syst. Evol. Microbiol.">
        <title>Complete genome sequence of Corynebacterium casei LMG S-19264T (=DSM 44701T), isolated from a smear-ripened cheese.</title>
        <authorList>
            <consortium name="US DOE Joint Genome Institute (JGI-PGF)"/>
            <person name="Walter F."/>
            <person name="Albersmeier A."/>
            <person name="Kalinowski J."/>
            <person name="Ruckert C."/>
        </authorList>
    </citation>
    <scope>NUCLEOTIDE SEQUENCE [LARGE SCALE GENOMIC DNA]</scope>
    <source>
        <strain evidence="7 8">CGMCC 4.7206</strain>
    </source>
</reference>
<keyword evidence="9" id="KW-1185">Reference proteome</keyword>
<comment type="similarity">
    <text evidence="1">Belongs to the SMC family. SbcC subfamily.</text>
</comment>
<sequence length="633" mass="70315">MPVTLRFLKLAIETDTGWHERNLDAQVLGIVGPVNTGKSSLLDSCMYCLGRDVPFRKAMRRHVRAIELTALVGDEVVRLRRAQGSRKNLVEVRDQAGTLLQRLPVRATATHPETLSDWLLELLGLRGGFAAVRLGRSASSQLGFDDLLRYLYLPQDSLDQFILFPDGQDDRRRALFELLFGLTNPESEKLQGDIRRVEGQIRSARTKVRRFQEFLADSEATNADALASEVATLTRREADAVARLTRLRADARAADTAGEDLRRQLAAARSAADAAEKRVDEHRAHVRRARRALAAIDHELADQHQATASVERCPACSADLAKRPVEPNHCGLCTQPLAPLEPADAAQHRAARENASQAVAEAEARAEQARTEAEQAQAEVARLRQELDQRSAAALAPFTDAIAQATADLAAIRTRLGMLPRLQEPHERIRAMQDEILVLQDELDELHARREEFDPLVVNKDQLFATLDGEFRKAIGEQKLPWYAGRARLDPNTYLPVVDGQSFRDLGGGVKCAVAVAYSVALMSYAISYGPCDLPMLLVIDSPRKNVGNNVEDRALAHRIYRNFLNQIGARGSITRSFQVILADNEMPEDIADQIEVIDFEYPHEPFIPGIADPHGEDDDEIEQRYDDGEPDG</sequence>
<dbReference type="Proteomes" id="UP000597989">
    <property type="component" value="Unassembled WGS sequence"/>
</dbReference>